<feature type="domain" description="Calcineurin-like phosphoesterase" evidence="2">
    <location>
        <begin position="165"/>
        <end position="333"/>
    </location>
</feature>
<feature type="transmembrane region" description="Helical" evidence="1">
    <location>
        <begin position="39"/>
        <end position="59"/>
    </location>
</feature>
<sequence length="395" mass="43992">MPWLLRMTLWVSLLMMPAVLYLLWRFFVSGRKLFGDTSGGRFVLPIVLCSFYLFPFIASMDFYISGGIDVLKYPKVLTYWFWGGLVFVFQLATWVLVSDGLKSLIRLFAGRKKQVEHIHSRVLLLLFVLVFCYTGWKTYRDTTHVVVEEITLPVDDLPVSLQGFTIAHISDIQGDEYTGQQDIASYIKQLNQQHPDLIIFTGDLISYGTDFIEMSARELGKAKAGYGVFAVVGDHDYWAGTAEVEKALHQNGIRLLRDENKVIPIGGGTASAVISGITQVYSKRSSAAVVDSLFQDGKKASLKIAASHQVADHLIAGAKGHDYDIMLAGHTHGGQIRVPFLGMNFSASERETKYVSGLYWEDALPVVVNNGLGFTLGPIRYDAPPTITLVRLQKK</sequence>
<accession>A0A521E2Y2</accession>
<feature type="transmembrane region" description="Helical" evidence="1">
    <location>
        <begin position="79"/>
        <end position="97"/>
    </location>
</feature>
<keyword evidence="1" id="KW-1133">Transmembrane helix</keyword>
<dbReference type="AlphaFoldDB" id="A0A521E2Y2"/>
<keyword evidence="1" id="KW-0472">Membrane</keyword>
<feature type="transmembrane region" description="Helical" evidence="1">
    <location>
        <begin position="6"/>
        <end position="27"/>
    </location>
</feature>
<dbReference type="EMBL" id="FXTH01000012">
    <property type="protein sequence ID" value="SMO77460.1"/>
    <property type="molecule type" value="Genomic_DNA"/>
</dbReference>
<keyword evidence="1" id="KW-0812">Transmembrane</keyword>
<feature type="transmembrane region" description="Helical" evidence="1">
    <location>
        <begin position="118"/>
        <end position="136"/>
    </location>
</feature>
<name>A0A521E2Y2_9BACT</name>
<dbReference type="InterPro" id="IPR051158">
    <property type="entry name" value="Metallophosphoesterase_sf"/>
</dbReference>
<dbReference type="SUPFAM" id="SSF56300">
    <property type="entry name" value="Metallo-dependent phosphatases"/>
    <property type="match status" value="1"/>
</dbReference>
<dbReference type="Pfam" id="PF00149">
    <property type="entry name" value="Metallophos"/>
    <property type="match status" value="1"/>
</dbReference>
<dbReference type="Gene3D" id="3.60.21.10">
    <property type="match status" value="1"/>
</dbReference>
<evidence type="ECO:0000259" key="2">
    <source>
        <dbReference type="Pfam" id="PF00149"/>
    </source>
</evidence>
<dbReference type="OrthoDB" id="9780884at2"/>
<reference evidence="3 4" key="1">
    <citation type="submission" date="2017-05" db="EMBL/GenBank/DDBJ databases">
        <authorList>
            <person name="Varghese N."/>
            <person name="Submissions S."/>
        </authorList>
    </citation>
    <scope>NUCLEOTIDE SEQUENCE [LARGE SCALE GENOMIC DNA]</scope>
    <source>
        <strain evidence="3 4">DSM 21194</strain>
    </source>
</reference>
<dbReference type="PANTHER" id="PTHR31302:SF0">
    <property type="entry name" value="TRANSMEMBRANE PROTEIN WITH METALLOPHOSPHOESTERASE DOMAIN"/>
    <property type="match status" value="1"/>
</dbReference>
<organism evidence="3 4">
    <name type="scientific">Fodinibius sediminis</name>
    <dbReference type="NCBI Taxonomy" id="1214077"/>
    <lineage>
        <taxon>Bacteria</taxon>
        <taxon>Pseudomonadati</taxon>
        <taxon>Balneolota</taxon>
        <taxon>Balneolia</taxon>
        <taxon>Balneolales</taxon>
        <taxon>Balneolaceae</taxon>
        <taxon>Fodinibius</taxon>
    </lineage>
</organism>
<protein>
    <submittedName>
        <fullName evidence="3">Predicted phosphohydrolase, MPP superfamily</fullName>
    </submittedName>
</protein>
<dbReference type="Proteomes" id="UP000317593">
    <property type="component" value="Unassembled WGS sequence"/>
</dbReference>
<dbReference type="PANTHER" id="PTHR31302">
    <property type="entry name" value="TRANSMEMBRANE PROTEIN WITH METALLOPHOSPHOESTERASE DOMAIN-RELATED"/>
    <property type="match status" value="1"/>
</dbReference>
<evidence type="ECO:0000313" key="4">
    <source>
        <dbReference type="Proteomes" id="UP000317593"/>
    </source>
</evidence>
<dbReference type="GO" id="GO:0016787">
    <property type="term" value="F:hydrolase activity"/>
    <property type="evidence" value="ECO:0007669"/>
    <property type="project" value="UniProtKB-KW"/>
</dbReference>
<gene>
    <name evidence="3" type="ORF">SAMN06265218_112148</name>
</gene>
<dbReference type="InterPro" id="IPR004843">
    <property type="entry name" value="Calcineurin-like_PHP"/>
</dbReference>
<keyword evidence="4" id="KW-1185">Reference proteome</keyword>
<proteinExistence type="predicted"/>
<keyword evidence="3" id="KW-0378">Hydrolase</keyword>
<dbReference type="InterPro" id="IPR029052">
    <property type="entry name" value="Metallo-depent_PP-like"/>
</dbReference>
<evidence type="ECO:0000256" key="1">
    <source>
        <dbReference type="SAM" id="Phobius"/>
    </source>
</evidence>
<dbReference type="RefSeq" id="WP_142715182.1">
    <property type="nucleotide sequence ID" value="NZ_FXTH01000012.1"/>
</dbReference>
<evidence type="ECO:0000313" key="3">
    <source>
        <dbReference type="EMBL" id="SMO77460.1"/>
    </source>
</evidence>